<dbReference type="PANTHER" id="PTHR43126">
    <property type="entry name" value="D-ALANYL-D-ALANINE DIPEPTIDASE"/>
    <property type="match status" value="1"/>
</dbReference>
<evidence type="ECO:0000256" key="9">
    <source>
        <dbReference type="HAMAP-Rule" id="MF_01924"/>
    </source>
</evidence>
<evidence type="ECO:0000256" key="1">
    <source>
        <dbReference type="ARBA" id="ARBA00001362"/>
    </source>
</evidence>
<feature type="active site" description="Proton donor/acceptor" evidence="9">
    <location>
        <position position="188"/>
    </location>
</feature>
<evidence type="ECO:0000256" key="10">
    <source>
        <dbReference type="PIRNR" id="PIRNR026671"/>
    </source>
</evidence>
<dbReference type="GO" id="GO:0008270">
    <property type="term" value="F:zinc ion binding"/>
    <property type="evidence" value="ECO:0007669"/>
    <property type="project" value="UniProtKB-UniRule"/>
</dbReference>
<dbReference type="HAMAP" id="MF_01924">
    <property type="entry name" value="A_A_dipeptidase"/>
    <property type="match status" value="1"/>
</dbReference>
<keyword evidence="2 9" id="KW-0645">Protease</keyword>
<dbReference type="SUPFAM" id="SSF55166">
    <property type="entry name" value="Hedgehog/DD-peptidase"/>
    <property type="match status" value="1"/>
</dbReference>
<accession>A0A916U6F7</accession>
<dbReference type="EC" id="3.4.13.22" evidence="9 10"/>
<organism evidence="11 12">
    <name type="scientific">Undibacterium terreum</name>
    <dbReference type="NCBI Taxonomy" id="1224302"/>
    <lineage>
        <taxon>Bacteria</taxon>
        <taxon>Pseudomonadati</taxon>
        <taxon>Pseudomonadota</taxon>
        <taxon>Betaproteobacteria</taxon>
        <taxon>Burkholderiales</taxon>
        <taxon>Oxalobacteraceae</taxon>
        <taxon>Undibacterium</taxon>
    </lineage>
</organism>
<name>A0A916U6F7_9BURK</name>
<proteinExistence type="inferred from homology"/>
<dbReference type="CDD" id="cd14840">
    <property type="entry name" value="D-Ala-D-Ala_dipeptidase_Aad"/>
    <property type="match status" value="1"/>
</dbReference>
<comment type="caution">
    <text evidence="11">The sequence shown here is derived from an EMBL/GenBank/DDBJ whole genome shotgun (WGS) entry which is preliminary data.</text>
</comment>
<feature type="binding site" evidence="9">
    <location>
        <position position="117"/>
    </location>
    <ligand>
        <name>Zn(2+)</name>
        <dbReference type="ChEBI" id="CHEBI:29105"/>
        <note>catalytic</note>
    </ligand>
</feature>
<evidence type="ECO:0000256" key="8">
    <source>
        <dbReference type="ARBA" id="ARBA00023316"/>
    </source>
</evidence>
<comment type="function">
    <text evidence="9 10">Catalyzes hydrolysis of the D-alanyl-D-alanine dipeptide.</text>
</comment>
<comment type="cofactor">
    <cofactor evidence="9">
        <name>Zn(2+)</name>
        <dbReference type="ChEBI" id="CHEBI:29105"/>
    </cofactor>
    <text evidence="9">Binds 1 zinc ion per subunit.</text>
</comment>
<keyword evidence="6 9" id="KW-0224">Dipeptidase</keyword>
<sequence length="208" mass="23603">MQMMTEKNRVRCEFIADHSEFRSLDSINGIAIDLRYASKNNFAGRNLYGSLNCRYLHADAAKGLDTAVKWLAKEHPAYRLIVLDALRPHRVQNLLWEELESTSLRKYLADPARGSIHSFGMAVDVSLVDGQGQLLDMGTAYDDMNDLSHPSLEDSYFASGALTEAQINHRLILRSAMLGSGFRGISTEWWHFDFGNTEVIRQTYTRIE</sequence>
<evidence type="ECO:0000256" key="5">
    <source>
        <dbReference type="ARBA" id="ARBA00022833"/>
    </source>
</evidence>
<keyword evidence="5 9" id="KW-0862">Zinc</keyword>
<dbReference type="GO" id="GO:0006508">
    <property type="term" value="P:proteolysis"/>
    <property type="evidence" value="ECO:0007669"/>
    <property type="project" value="UniProtKB-KW"/>
</dbReference>
<evidence type="ECO:0000313" key="11">
    <source>
        <dbReference type="EMBL" id="GGC60921.1"/>
    </source>
</evidence>
<dbReference type="AlphaFoldDB" id="A0A916U6F7"/>
<evidence type="ECO:0000256" key="6">
    <source>
        <dbReference type="ARBA" id="ARBA00022997"/>
    </source>
</evidence>
<dbReference type="GO" id="GO:0071555">
    <property type="term" value="P:cell wall organization"/>
    <property type="evidence" value="ECO:0007669"/>
    <property type="project" value="UniProtKB-KW"/>
</dbReference>
<comment type="catalytic activity">
    <reaction evidence="1 9 10">
        <text>D-alanyl-D-alanine + H2O = 2 D-alanine</text>
        <dbReference type="Rhea" id="RHEA:20661"/>
        <dbReference type="ChEBI" id="CHEBI:15377"/>
        <dbReference type="ChEBI" id="CHEBI:57416"/>
        <dbReference type="ChEBI" id="CHEBI:57822"/>
        <dbReference type="EC" id="3.4.13.22"/>
    </reaction>
</comment>
<dbReference type="EMBL" id="BMED01000001">
    <property type="protein sequence ID" value="GGC60921.1"/>
    <property type="molecule type" value="Genomic_DNA"/>
</dbReference>
<comment type="similarity">
    <text evidence="9 10">Belongs to the peptidase M15D family.</text>
</comment>
<evidence type="ECO:0000313" key="12">
    <source>
        <dbReference type="Proteomes" id="UP000637423"/>
    </source>
</evidence>
<keyword evidence="12" id="KW-1185">Reference proteome</keyword>
<dbReference type="Proteomes" id="UP000637423">
    <property type="component" value="Unassembled WGS sequence"/>
</dbReference>
<keyword evidence="3 9" id="KW-0479">Metal-binding</keyword>
<evidence type="ECO:0000256" key="4">
    <source>
        <dbReference type="ARBA" id="ARBA00022801"/>
    </source>
</evidence>
<dbReference type="GO" id="GO:0008237">
    <property type="term" value="F:metallopeptidase activity"/>
    <property type="evidence" value="ECO:0007669"/>
    <property type="project" value="UniProtKB-KW"/>
</dbReference>
<dbReference type="PIRSF" id="PIRSF026671">
    <property type="entry name" value="AA_dipeptidase"/>
    <property type="match status" value="1"/>
</dbReference>
<evidence type="ECO:0000256" key="3">
    <source>
        <dbReference type="ARBA" id="ARBA00022723"/>
    </source>
</evidence>
<reference evidence="11" key="2">
    <citation type="submission" date="2020-09" db="EMBL/GenBank/DDBJ databases">
        <authorList>
            <person name="Sun Q."/>
            <person name="Zhou Y."/>
        </authorList>
    </citation>
    <scope>NUCLEOTIDE SEQUENCE</scope>
    <source>
        <strain evidence="11">CGMCC 1.10998</strain>
    </source>
</reference>
<keyword evidence="8 10" id="KW-0961">Cell wall biogenesis/degradation</keyword>
<dbReference type="PANTHER" id="PTHR43126:SF2">
    <property type="entry name" value="D-ALANYL-D-ALANINE DIPEPTIDASE"/>
    <property type="match status" value="1"/>
</dbReference>
<keyword evidence="7 9" id="KW-0482">Metalloprotease</keyword>
<feature type="binding site" evidence="9">
    <location>
        <position position="191"/>
    </location>
    <ligand>
        <name>Zn(2+)</name>
        <dbReference type="ChEBI" id="CHEBI:29105"/>
        <note>catalytic</note>
    </ligand>
</feature>
<dbReference type="InterPro" id="IPR000755">
    <property type="entry name" value="A_A_dipeptidase"/>
</dbReference>
<dbReference type="InterPro" id="IPR009045">
    <property type="entry name" value="Zn_M74/Hedgehog-like"/>
</dbReference>
<dbReference type="GO" id="GO:0160237">
    <property type="term" value="F:D-Ala-D-Ala dipeptidase activity"/>
    <property type="evidence" value="ECO:0007669"/>
    <property type="project" value="UniProtKB-EC"/>
</dbReference>
<dbReference type="Gene3D" id="3.30.1380.10">
    <property type="match status" value="1"/>
</dbReference>
<gene>
    <name evidence="9" type="primary">ddpX</name>
    <name evidence="11" type="ORF">GCM10011396_04830</name>
</gene>
<evidence type="ECO:0000256" key="7">
    <source>
        <dbReference type="ARBA" id="ARBA00023049"/>
    </source>
</evidence>
<keyword evidence="4 9" id="KW-0378">Hydrolase</keyword>
<evidence type="ECO:0000256" key="2">
    <source>
        <dbReference type="ARBA" id="ARBA00022670"/>
    </source>
</evidence>
<feature type="binding site" evidence="9">
    <location>
        <position position="124"/>
    </location>
    <ligand>
        <name>Zn(2+)</name>
        <dbReference type="ChEBI" id="CHEBI:29105"/>
        <note>catalytic</note>
    </ligand>
</feature>
<dbReference type="Pfam" id="PF01427">
    <property type="entry name" value="Peptidase_M15"/>
    <property type="match status" value="1"/>
</dbReference>
<feature type="site" description="Transition state stabilizer" evidence="9">
    <location>
        <position position="87"/>
    </location>
</feature>
<reference evidence="11" key="1">
    <citation type="journal article" date="2014" name="Int. J. Syst. Evol. Microbiol.">
        <title>Complete genome sequence of Corynebacterium casei LMG S-19264T (=DSM 44701T), isolated from a smear-ripened cheese.</title>
        <authorList>
            <consortium name="US DOE Joint Genome Institute (JGI-PGF)"/>
            <person name="Walter F."/>
            <person name="Albersmeier A."/>
            <person name="Kalinowski J."/>
            <person name="Ruckert C."/>
        </authorList>
    </citation>
    <scope>NUCLEOTIDE SEQUENCE</scope>
    <source>
        <strain evidence="11">CGMCC 1.10998</strain>
    </source>
</reference>
<protein>
    <recommendedName>
        <fullName evidence="9 10">D-alanyl-D-alanine dipeptidase</fullName>
        <shortName evidence="9 10">D-Ala-D-Ala dipeptidase</shortName>
        <ecNumber evidence="9 10">3.4.13.22</ecNumber>
    </recommendedName>
</protein>